<sequence length="157" mass="16741">MKKRIRPKTMPANIKPKSFPIVGIGGSAGGLGAFEALLKNISAKPGMALVFIMHLTPGHKNLLPELLTRVTKMPVSEIQSGLIPEINHVYVKPPNTDLAIDGRKFLLSTRENASIRHLPIDYFFRSLAAECGNRGIGVILSGTATDGTLGAGTIKSA</sequence>
<feature type="active site" evidence="4">
    <location>
        <position position="27"/>
    </location>
</feature>
<dbReference type="GO" id="GO:0005737">
    <property type="term" value="C:cytoplasm"/>
    <property type="evidence" value="ECO:0007669"/>
    <property type="project" value="InterPro"/>
</dbReference>
<dbReference type="InterPro" id="IPR000673">
    <property type="entry name" value="Sig_transdc_resp-reg_Me-estase"/>
</dbReference>
<protein>
    <recommendedName>
        <fullName evidence="2">protein-glutamate methylesterase</fullName>
        <ecNumber evidence="2">3.1.1.61</ecNumber>
    </recommendedName>
</protein>
<dbReference type="GO" id="GO:0006935">
    <property type="term" value="P:chemotaxis"/>
    <property type="evidence" value="ECO:0007669"/>
    <property type="project" value="UniProtKB-UniRule"/>
</dbReference>
<accession>A0A1F4RCF2</accession>
<comment type="catalytic activity">
    <reaction evidence="3">
        <text>[protein]-L-glutamate 5-O-methyl ester + H2O = L-glutamyl-[protein] + methanol + H(+)</text>
        <dbReference type="Rhea" id="RHEA:23236"/>
        <dbReference type="Rhea" id="RHEA-COMP:10208"/>
        <dbReference type="Rhea" id="RHEA-COMP:10311"/>
        <dbReference type="ChEBI" id="CHEBI:15377"/>
        <dbReference type="ChEBI" id="CHEBI:15378"/>
        <dbReference type="ChEBI" id="CHEBI:17790"/>
        <dbReference type="ChEBI" id="CHEBI:29973"/>
        <dbReference type="ChEBI" id="CHEBI:82795"/>
        <dbReference type="EC" id="3.1.1.61"/>
    </reaction>
</comment>
<dbReference type="Gene3D" id="3.40.50.180">
    <property type="entry name" value="Methylesterase CheB, C-terminal domain"/>
    <property type="match status" value="1"/>
</dbReference>
<dbReference type="PANTHER" id="PTHR42872">
    <property type="entry name" value="PROTEIN-GLUTAMATE METHYLESTERASE/PROTEIN-GLUTAMINE GLUTAMINASE"/>
    <property type="match status" value="1"/>
</dbReference>
<reference evidence="6 7" key="1">
    <citation type="journal article" date="2016" name="Nat. Commun.">
        <title>Thousands of microbial genomes shed light on interconnected biogeochemical processes in an aquifer system.</title>
        <authorList>
            <person name="Anantharaman K."/>
            <person name="Brown C.T."/>
            <person name="Hug L.A."/>
            <person name="Sharon I."/>
            <person name="Castelle C.J."/>
            <person name="Probst A.J."/>
            <person name="Thomas B.C."/>
            <person name="Singh A."/>
            <person name="Wilkins M.J."/>
            <person name="Karaoz U."/>
            <person name="Brodie E.L."/>
            <person name="Williams K.H."/>
            <person name="Hubbard S.S."/>
            <person name="Banfield J.F."/>
        </authorList>
    </citation>
    <scope>NUCLEOTIDE SEQUENCE [LARGE SCALE GENOMIC DNA]</scope>
</reference>
<keyword evidence="4" id="KW-0145">Chemotaxis</keyword>
<dbReference type="SUPFAM" id="SSF52738">
    <property type="entry name" value="Methylesterase CheB, C-terminal domain"/>
    <property type="match status" value="1"/>
</dbReference>
<dbReference type="GO" id="GO:0000156">
    <property type="term" value="F:phosphorelay response regulator activity"/>
    <property type="evidence" value="ECO:0007669"/>
    <property type="project" value="InterPro"/>
</dbReference>
<evidence type="ECO:0000259" key="5">
    <source>
        <dbReference type="PROSITE" id="PS50122"/>
    </source>
</evidence>
<proteinExistence type="predicted"/>
<evidence type="ECO:0000256" key="1">
    <source>
        <dbReference type="ARBA" id="ARBA00022801"/>
    </source>
</evidence>
<dbReference type="EMBL" id="METP01000033">
    <property type="protein sequence ID" value="OGC05859.1"/>
    <property type="molecule type" value="Genomic_DNA"/>
</dbReference>
<evidence type="ECO:0000313" key="6">
    <source>
        <dbReference type="EMBL" id="OGC05859.1"/>
    </source>
</evidence>
<evidence type="ECO:0000256" key="2">
    <source>
        <dbReference type="ARBA" id="ARBA00039140"/>
    </source>
</evidence>
<dbReference type="GO" id="GO:0008984">
    <property type="term" value="F:protein-glutamate methylesterase activity"/>
    <property type="evidence" value="ECO:0007669"/>
    <property type="project" value="UniProtKB-EC"/>
</dbReference>
<dbReference type="Pfam" id="PF01339">
    <property type="entry name" value="CheB_methylest"/>
    <property type="match status" value="1"/>
</dbReference>
<dbReference type="InterPro" id="IPR035909">
    <property type="entry name" value="CheB_C"/>
</dbReference>
<evidence type="ECO:0000256" key="4">
    <source>
        <dbReference type="PROSITE-ProRule" id="PRU00050"/>
    </source>
</evidence>
<feature type="active site" evidence="4">
    <location>
        <position position="54"/>
    </location>
</feature>
<feature type="active site" evidence="4">
    <location>
        <position position="146"/>
    </location>
</feature>
<dbReference type="Proteomes" id="UP000176938">
    <property type="component" value="Unassembled WGS sequence"/>
</dbReference>
<evidence type="ECO:0000313" key="7">
    <source>
        <dbReference type="Proteomes" id="UP000176938"/>
    </source>
</evidence>
<feature type="domain" description="CheB-type methylesterase" evidence="5">
    <location>
        <begin position="16"/>
        <end position="157"/>
    </location>
</feature>
<dbReference type="PANTHER" id="PTHR42872:SF6">
    <property type="entry name" value="PROTEIN-GLUTAMATE METHYLESTERASE_PROTEIN-GLUTAMINE GLUTAMINASE"/>
    <property type="match status" value="1"/>
</dbReference>
<gene>
    <name evidence="6" type="ORF">A3H38_06650</name>
</gene>
<name>A0A1F4RCF2_UNCSA</name>
<comment type="caution">
    <text evidence="6">The sequence shown here is derived from an EMBL/GenBank/DDBJ whole genome shotgun (WGS) entry which is preliminary data.</text>
</comment>
<keyword evidence="1 4" id="KW-0378">Hydrolase</keyword>
<dbReference type="PROSITE" id="PS50122">
    <property type="entry name" value="CHEB"/>
    <property type="match status" value="1"/>
</dbReference>
<dbReference type="AlphaFoldDB" id="A0A1F4RCF2"/>
<dbReference type="EC" id="3.1.1.61" evidence="2"/>
<organism evidence="6 7">
    <name type="scientific">candidate division WOR-1 bacterium RIFCSPLOWO2_02_FULL_46_20</name>
    <dbReference type="NCBI Taxonomy" id="1802567"/>
    <lineage>
        <taxon>Bacteria</taxon>
        <taxon>Bacillati</taxon>
        <taxon>Saganbacteria</taxon>
    </lineage>
</organism>
<evidence type="ECO:0000256" key="3">
    <source>
        <dbReference type="ARBA" id="ARBA00048267"/>
    </source>
</evidence>